<dbReference type="EMBL" id="LT635756">
    <property type="protein sequence ID" value="SGZ47299.1"/>
    <property type="molecule type" value="Genomic_DNA"/>
</dbReference>
<evidence type="ECO:0000313" key="2">
    <source>
        <dbReference type="Proteomes" id="UP000182334"/>
    </source>
</evidence>
<protein>
    <submittedName>
        <fullName evidence="1">CIC11C00000005374</fullName>
    </submittedName>
</protein>
<name>A0A1L0BBZ2_9ASCO</name>
<dbReference type="OrthoDB" id="4094942at2759"/>
<accession>A0A1L0BBZ2</accession>
<sequence>MSEETTKVNGLTTPALADGEFMDAKDEFLVEEKKPSALDIATNIETKVKSLFEQVEKDDEEVNRRLTKLTKMVEELHKSLTS</sequence>
<dbReference type="Proteomes" id="UP000182334">
    <property type="component" value="Chromosome I"/>
</dbReference>
<organism evidence="1 2">
    <name type="scientific">Sungouiella intermedia</name>
    <dbReference type="NCBI Taxonomy" id="45354"/>
    <lineage>
        <taxon>Eukaryota</taxon>
        <taxon>Fungi</taxon>
        <taxon>Dikarya</taxon>
        <taxon>Ascomycota</taxon>
        <taxon>Saccharomycotina</taxon>
        <taxon>Pichiomycetes</taxon>
        <taxon>Metschnikowiaceae</taxon>
        <taxon>Sungouiella</taxon>
    </lineage>
</organism>
<evidence type="ECO:0000313" key="1">
    <source>
        <dbReference type="EMBL" id="SGZ47299.1"/>
    </source>
</evidence>
<keyword evidence="2" id="KW-1185">Reference proteome</keyword>
<dbReference type="AlphaFoldDB" id="A0A1L0BBZ2"/>
<reference evidence="1 2" key="1">
    <citation type="submission" date="2016-10" db="EMBL/GenBank/DDBJ databases">
        <authorList>
            <person name="de Groot N.N."/>
        </authorList>
    </citation>
    <scope>NUCLEOTIDE SEQUENCE [LARGE SCALE GENOMIC DNA]</scope>
    <source>
        <strain evidence="1 2">CBS 141442</strain>
    </source>
</reference>
<proteinExistence type="predicted"/>
<gene>
    <name evidence="1" type="ORF">SAMEA4029010_CIC11G00000005374</name>
</gene>